<evidence type="ECO:0008006" key="2">
    <source>
        <dbReference type="Google" id="ProtNLM"/>
    </source>
</evidence>
<accession>A0AAU7E6F1</accession>
<dbReference type="RefSeq" id="WP_134237872.1">
    <property type="nucleotide sequence ID" value="NZ_CP155620.1"/>
</dbReference>
<reference evidence="1" key="1">
    <citation type="submission" date="2024-05" db="EMBL/GenBank/DDBJ databases">
        <title>Campylobacter coli isolated from environmental waters in Slovenia.</title>
        <authorList>
            <person name="Zautner A.E."/>
            <person name="Bunk B."/>
            <person name="Riedel T."/>
            <person name="Sproeer C."/>
        </authorList>
    </citation>
    <scope>NUCLEOTIDE SEQUENCE</scope>
    <source>
        <strain evidence="1">CCS1377</strain>
    </source>
</reference>
<evidence type="ECO:0000313" key="1">
    <source>
        <dbReference type="EMBL" id="XBJ28992.1"/>
    </source>
</evidence>
<organism evidence="1">
    <name type="scientific">Campylobacter sp. CCS1377</name>
    <dbReference type="NCBI Taxonomy" id="3158229"/>
    <lineage>
        <taxon>Bacteria</taxon>
        <taxon>Pseudomonadati</taxon>
        <taxon>Campylobacterota</taxon>
        <taxon>Epsilonproteobacteria</taxon>
        <taxon>Campylobacterales</taxon>
        <taxon>Campylobacteraceae</taxon>
        <taxon>Campylobacter</taxon>
    </lineage>
</organism>
<sequence>MKICIECKDVLTERTLQLFLKEYLVMKKDCDFIITDTKLNSSIPQFIVNSDSSLLQSPFSKKELIATLEQFYSGFCYTADKIYEKKKKVLEKKIDELSKQMYQECVEEVGKIALKFRDKLLKALQDE</sequence>
<dbReference type="AlphaFoldDB" id="A0AAU7E6F1"/>
<gene>
    <name evidence="1" type="ORF">AAH949_07865</name>
</gene>
<name>A0AAU7E6F1_9BACT</name>
<dbReference type="EMBL" id="CP155620">
    <property type="protein sequence ID" value="XBJ28992.1"/>
    <property type="molecule type" value="Genomic_DNA"/>
</dbReference>
<protein>
    <recommendedName>
        <fullName evidence="2">Ornithine carbamoyltransferase</fullName>
    </recommendedName>
</protein>
<proteinExistence type="predicted"/>